<organism evidence="5 6">
    <name type="scientific">Podospora australis</name>
    <dbReference type="NCBI Taxonomy" id="1536484"/>
    <lineage>
        <taxon>Eukaryota</taxon>
        <taxon>Fungi</taxon>
        <taxon>Dikarya</taxon>
        <taxon>Ascomycota</taxon>
        <taxon>Pezizomycotina</taxon>
        <taxon>Sordariomycetes</taxon>
        <taxon>Sordariomycetidae</taxon>
        <taxon>Sordariales</taxon>
        <taxon>Podosporaceae</taxon>
        <taxon>Podospora</taxon>
    </lineage>
</organism>
<accession>A0AAN7AGN6</accession>
<comment type="similarity">
    <text evidence="1">Belongs to the FMO family.</text>
</comment>
<protein>
    <submittedName>
        <fullName evidence="5">Monooxygenase</fullName>
    </submittedName>
</protein>
<dbReference type="GO" id="GO:0050660">
    <property type="term" value="F:flavin adenine dinucleotide binding"/>
    <property type="evidence" value="ECO:0007669"/>
    <property type="project" value="InterPro"/>
</dbReference>
<keyword evidence="2" id="KW-0285">Flavoprotein</keyword>
<dbReference type="Gene3D" id="3.50.50.60">
    <property type="entry name" value="FAD/NAD(P)-binding domain"/>
    <property type="match status" value="2"/>
</dbReference>
<dbReference type="GO" id="GO:0004499">
    <property type="term" value="F:N,N-dimethylaniline monooxygenase activity"/>
    <property type="evidence" value="ECO:0007669"/>
    <property type="project" value="InterPro"/>
</dbReference>
<reference evidence="5" key="1">
    <citation type="journal article" date="2023" name="Mol. Phylogenet. Evol.">
        <title>Genome-scale phylogeny and comparative genomics of the fungal order Sordariales.</title>
        <authorList>
            <person name="Hensen N."/>
            <person name="Bonometti L."/>
            <person name="Westerberg I."/>
            <person name="Brannstrom I.O."/>
            <person name="Guillou S."/>
            <person name="Cros-Aarteil S."/>
            <person name="Calhoun S."/>
            <person name="Haridas S."/>
            <person name="Kuo A."/>
            <person name="Mondo S."/>
            <person name="Pangilinan J."/>
            <person name="Riley R."/>
            <person name="LaButti K."/>
            <person name="Andreopoulos B."/>
            <person name="Lipzen A."/>
            <person name="Chen C."/>
            <person name="Yan M."/>
            <person name="Daum C."/>
            <person name="Ng V."/>
            <person name="Clum A."/>
            <person name="Steindorff A."/>
            <person name="Ohm R.A."/>
            <person name="Martin F."/>
            <person name="Silar P."/>
            <person name="Natvig D.O."/>
            <person name="Lalanne C."/>
            <person name="Gautier V."/>
            <person name="Ament-Velasquez S.L."/>
            <person name="Kruys A."/>
            <person name="Hutchinson M.I."/>
            <person name="Powell A.J."/>
            <person name="Barry K."/>
            <person name="Miller A.N."/>
            <person name="Grigoriev I.V."/>
            <person name="Debuchy R."/>
            <person name="Gladieux P."/>
            <person name="Hiltunen Thoren M."/>
            <person name="Johannesson H."/>
        </authorList>
    </citation>
    <scope>NUCLEOTIDE SEQUENCE</scope>
    <source>
        <strain evidence="5">PSN309</strain>
    </source>
</reference>
<evidence type="ECO:0000256" key="3">
    <source>
        <dbReference type="ARBA" id="ARBA00022827"/>
    </source>
</evidence>
<evidence type="ECO:0000313" key="5">
    <source>
        <dbReference type="EMBL" id="KAK4187926.1"/>
    </source>
</evidence>
<dbReference type="InterPro" id="IPR050346">
    <property type="entry name" value="FMO-like"/>
</dbReference>
<dbReference type="PRINTS" id="PR00419">
    <property type="entry name" value="ADXRDTASE"/>
</dbReference>
<keyword evidence="3" id="KW-0274">FAD</keyword>
<dbReference type="Pfam" id="PF00743">
    <property type="entry name" value="FMO-like"/>
    <property type="match status" value="2"/>
</dbReference>
<evidence type="ECO:0000256" key="4">
    <source>
        <dbReference type="ARBA" id="ARBA00023002"/>
    </source>
</evidence>
<keyword evidence="5" id="KW-0503">Monooxygenase</keyword>
<dbReference type="AlphaFoldDB" id="A0AAN7AGN6"/>
<evidence type="ECO:0000256" key="2">
    <source>
        <dbReference type="ARBA" id="ARBA00022630"/>
    </source>
</evidence>
<comment type="caution">
    <text evidence="5">The sequence shown here is derived from an EMBL/GenBank/DDBJ whole genome shotgun (WGS) entry which is preliminary data.</text>
</comment>
<keyword evidence="4" id="KW-0560">Oxidoreductase</keyword>
<dbReference type="Pfam" id="PF13450">
    <property type="entry name" value="NAD_binding_8"/>
    <property type="match status" value="1"/>
</dbReference>
<dbReference type="Proteomes" id="UP001302126">
    <property type="component" value="Unassembled WGS sequence"/>
</dbReference>
<reference evidence="5" key="2">
    <citation type="submission" date="2023-05" db="EMBL/GenBank/DDBJ databases">
        <authorList>
            <consortium name="Lawrence Berkeley National Laboratory"/>
            <person name="Steindorff A."/>
            <person name="Hensen N."/>
            <person name="Bonometti L."/>
            <person name="Westerberg I."/>
            <person name="Brannstrom I.O."/>
            <person name="Guillou S."/>
            <person name="Cros-Aarteil S."/>
            <person name="Calhoun S."/>
            <person name="Haridas S."/>
            <person name="Kuo A."/>
            <person name="Mondo S."/>
            <person name="Pangilinan J."/>
            <person name="Riley R."/>
            <person name="Labutti K."/>
            <person name="Andreopoulos B."/>
            <person name="Lipzen A."/>
            <person name="Chen C."/>
            <person name="Yanf M."/>
            <person name="Daum C."/>
            <person name="Ng V."/>
            <person name="Clum A."/>
            <person name="Ohm R."/>
            <person name="Martin F."/>
            <person name="Silar P."/>
            <person name="Natvig D."/>
            <person name="Lalanne C."/>
            <person name="Gautier V."/>
            <person name="Ament-Velasquez S.L."/>
            <person name="Kruys A."/>
            <person name="Hutchinson M.I."/>
            <person name="Powell A.J."/>
            <person name="Barry K."/>
            <person name="Miller A.N."/>
            <person name="Grigoriev I.V."/>
            <person name="Debuchy R."/>
            <person name="Gladieux P."/>
            <person name="Thoren M.H."/>
            <person name="Johannesson H."/>
        </authorList>
    </citation>
    <scope>NUCLEOTIDE SEQUENCE</scope>
    <source>
        <strain evidence="5">PSN309</strain>
    </source>
</reference>
<evidence type="ECO:0000256" key="1">
    <source>
        <dbReference type="ARBA" id="ARBA00009183"/>
    </source>
</evidence>
<evidence type="ECO:0000313" key="6">
    <source>
        <dbReference type="Proteomes" id="UP001302126"/>
    </source>
</evidence>
<dbReference type="PANTHER" id="PTHR23023">
    <property type="entry name" value="DIMETHYLANILINE MONOOXYGENASE"/>
    <property type="match status" value="1"/>
</dbReference>
<dbReference type="InterPro" id="IPR036188">
    <property type="entry name" value="FAD/NAD-bd_sf"/>
</dbReference>
<sequence length="502" mass="56285">MPPTPKIRKVAIIGAGPAGAIATDALAKEQAFDVIRVFDRRPVVGGTWVYTPHLPAGLAPGSLPALLAGQADILLPPNLIPAVFPAETYKSEAVNNHQLRFSDSAQHEHLHSNIHPEIMRYSGPDEAFPSTLSPRTLERYGQDAPYRHREVIREWIKGIFIRGGHDKLLELGTTVEKAEKQNGEWVLTLRKEGTTGQKDYWWQERFDALVVASGHYNVPWFPDDIEGLVEFEEKFKGRVVHSKHFRNGEDFRGKKVIVVGASVSSHEIIHEILPYAQHPVFASIRGDPIPAFGWTPFEHPHIAIKKRITRLCPETGTVFFADGTEVTGVDHIIFGTGYTFSFPWLPVVQERVEKAYRRLPGVFQHTLDILDPTLTFVGMLGGGFTFKVYEWQAVAVARHLAGRSAKGLPSIADQQLWEAKRVAVKKGGKDYYSIAPDYEEFFEFLRGIAGDPKEGTTGRRLPNFEKEWLEVWKGMVAPKLKAFEDARKKAEAAEEGMIKSKL</sequence>
<proteinExistence type="inferred from homology"/>
<name>A0AAN7AGN6_9PEZI</name>
<dbReference type="GO" id="GO:0050661">
    <property type="term" value="F:NADP binding"/>
    <property type="evidence" value="ECO:0007669"/>
    <property type="project" value="InterPro"/>
</dbReference>
<dbReference type="SUPFAM" id="SSF51905">
    <property type="entry name" value="FAD/NAD(P)-binding domain"/>
    <property type="match status" value="2"/>
</dbReference>
<dbReference type="InterPro" id="IPR020946">
    <property type="entry name" value="Flavin_mOase-like"/>
</dbReference>
<gene>
    <name evidence="5" type="ORF">QBC35DRAFT_550900</name>
</gene>
<keyword evidence="6" id="KW-1185">Reference proteome</keyword>
<dbReference type="EMBL" id="MU864395">
    <property type="protein sequence ID" value="KAK4187926.1"/>
    <property type="molecule type" value="Genomic_DNA"/>
</dbReference>